<feature type="domain" description="DUF559" evidence="1">
    <location>
        <begin position="6"/>
        <end position="108"/>
    </location>
</feature>
<dbReference type="AlphaFoldDB" id="A0A317FH56"/>
<dbReference type="InterPro" id="IPR011335">
    <property type="entry name" value="Restrct_endonuc-II-like"/>
</dbReference>
<dbReference type="PANTHER" id="PTHR38590">
    <property type="entry name" value="BLL0828 PROTEIN"/>
    <property type="match status" value="1"/>
</dbReference>
<dbReference type="PANTHER" id="PTHR38590:SF1">
    <property type="entry name" value="BLL0828 PROTEIN"/>
    <property type="match status" value="1"/>
</dbReference>
<comment type="caution">
    <text evidence="2">The sequence shown here is derived from an EMBL/GenBank/DDBJ whole genome shotgun (WGS) entry which is preliminary data.</text>
</comment>
<name>A0A317FH56_9PROT</name>
<dbReference type="CDD" id="cd01038">
    <property type="entry name" value="Endonuclease_DUF559"/>
    <property type="match status" value="1"/>
</dbReference>
<dbReference type="SUPFAM" id="SSF52980">
    <property type="entry name" value="Restriction endonuclease-like"/>
    <property type="match status" value="1"/>
</dbReference>
<sequence>MPSKDEHAKARRLRNAMTDAERKLWQALRFDALGVRFRRQHPVPPYVADFAAPAAMLIVEVDGGQHGGDADAARDAALRGAEWRVLRFWNDEVLGNRDGVIQRIAEALSGIKR</sequence>
<protein>
    <recommendedName>
        <fullName evidence="1">DUF559 domain-containing protein</fullName>
    </recommendedName>
</protein>
<reference evidence="3" key="1">
    <citation type="submission" date="2018-05" db="EMBL/GenBank/DDBJ databases">
        <authorList>
            <person name="Du Z."/>
            <person name="Wang X."/>
        </authorList>
    </citation>
    <scope>NUCLEOTIDE SEQUENCE [LARGE SCALE GENOMIC DNA]</scope>
    <source>
        <strain evidence="3">CQN31</strain>
    </source>
</reference>
<dbReference type="Proteomes" id="UP000245765">
    <property type="component" value="Unassembled WGS sequence"/>
</dbReference>
<dbReference type="InterPro" id="IPR007569">
    <property type="entry name" value="DUF559"/>
</dbReference>
<evidence type="ECO:0000313" key="3">
    <source>
        <dbReference type="Proteomes" id="UP000245765"/>
    </source>
</evidence>
<dbReference type="Gene3D" id="3.40.960.10">
    <property type="entry name" value="VSR Endonuclease"/>
    <property type="match status" value="1"/>
</dbReference>
<evidence type="ECO:0000313" key="2">
    <source>
        <dbReference type="EMBL" id="PWS37279.1"/>
    </source>
</evidence>
<evidence type="ECO:0000259" key="1">
    <source>
        <dbReference type="Pfam" id="PF04480"/>
    </source>
</evidence>
<dbReference type="EMBL" id="QGNA01000002">
    <property type="protein sequence ID" value="PWS37279.1"/>
    <property type="molecule type" value="Genomic_DNA"/>
</dbReference>
<dbReference type="Pfam" id="PF04480">
    <property type="entry name" value="DUF559"/>
    <property type="match status" value="1"/>
</dbReference>
<dbReference type="RefSeq" id="WP_109870388.1">
    <property type="nucleotide sequence ID" value="NZ_QGNA01000002.1"/>
</dbReference>
<keyword evidence="3" id="KW-1185">Reference proteome</keyword>
<gene>
    <name evidence="2" type="ORF">DFH01_10535</name>
</gene>
<proteinExistence type="predicted"/>
<accession>A0A317FH56</accession>
<dbReference type="InterPro" id="IPR047216">
    <property type="entry name" value="Endonuclease_DUF559_bact"/>
</dbReference>
<dbReference type="OrthoDB" id="9798754at2"/>
<organism evidence="2 3">
    <name type="scientific">Falsiroseomonas bella</name>
    <dbReference type="NCBI Taxonomy" id="2184016"/>
    <lineage>
        <taxon>Bacteria</taxon>
        <taxon>Pseudomonadati</taxon>
        <taxon>Pseudomonadota</taxon>
        <taxon>Alphaproteobacteria</taxon>
        <taxon>Acetobacterales</taxon>
        <taxon>Roseomonadaceae</taxon>
        <taxon>Falsiroseomonas</taxon>
    </lineage>
</organism>